<dbReference type="OrthoDB" id="10431442at2759"/>
<keyword evidence="2" id="KW-1185">Reference proteome</keyword>
<accession>A0A8X6Y3U8</accession>
<sequence>TSSIFKFFTIGAYRFARSDTKGIIANQRQVAVPACTATPNNPSHRHIGQCRLSRCFLNVTFEHMELFSPDRPDSQKTGQVLHPLGKVRLFLHLFEPSFELKVGEGKAVGKVLFAFSAAGVVIHAVRVSESVLGERL</sequence>
<evidence type="ECO:0000313" key="2">
    <source>
        <dbReference type="Proteomes" id="UP000886998"/>
    </source>
</evidence>
<feature type="non-terminal residue" evidence="1">
    <location>
        <position position="1"/>
    </location>
</feature>
<name>A0A8X6Y3U8_9ARAC</name>
<reference evidence="1" key="1">
    <citation type="submission" date="2020-08" db="EMBL/GenBank/DDBJ databases">
        <title>Multicomponent nature underlies the extraordinary mechanical properties of spider dragline silk.</title>
        <authorList>
            <person name="Kono N."/>
            <person name="Nakamura H."/>
            <person name="Mori M."/>
            <person name="Yoshida Y."/>
            <person name="Ohtoshi R."/>
            <person name="Malay A.D."/>
            <person name="Moran D.A.P."/>
            <person name="Tomita M."/>
            <person name="Numata K."/>
            <person name="Arakawa K."/>
        </authorList>
    </citation>
    <scope>NUCLEOTIDE SEQUENCE</scope>
</reference>
<protein>
    <submittedName>
        <fullName evidence="1">Uncharacterized protein</fullName>
    </submittedName>
</protein>
<dbReference type="AlphaFoldDB" id="A0A8X6Y3U8"/>
<comment type="caution">
    <text evidence="1">The sequence shown here is derived from an EMBL/GenBank/DDBJ whole genome shotgun (WGS) entry which is preliminary data.</text>
</comment>
<dbReference type="EMBL" id="BMAV01015476">
    <property type="protein sequence ID" value="GFY64962.1"/>
    <property type="molecule type" value="Genomic_DNA"/>
</dbReference>
<proteinExistence type="predicted"/>
<dbReference type="Proteomes" id="UP000886998">
    <property type="component" value="Unassembled WGS sequence"/>
</dbReference>
<evidence type="ECO:0000313" key="1">
    <source>
        <dbReference type="EMBL" id="GFY64962.1"/>
    </source>
</evidence>
<gene>
    <name evidence="1" type="ORF">TNIN_244761</name>
</gene>
<organism evidence="1 2">
    <name type="scientific">Trichonephila inaurata madagascariensis</name>
    <dbReference type="NCBI Taxonomy" id="2747483"/>
    <lineage>
        <taxon>Eukaryota</taxon>
        <taxon>Metazoa</taxon>
        <taxon>Ecdysozoa</taxon>
        <taxon>Arthropoda</taxon>
        <taxon>Chelicerata</taxon>
        <taxon>Arachnida</taxon>
        <taxon>Araneae</taxon>
        <taxon>Araneomorphae</taxon>
        <taxon>Entelegynae</taxon>
        <taxon>Araneoidea</taxon>
        <taxon>Nephilidae</taxon>
        <taxon>Trichonephila</taxon>
        <taxon>Trichonephila inaurata</taxon>
    </lineage>
</organism>